<comment type="similarity">
    <text evidence="6">Belongs to the glycosyl hydrolase 10 (cellulase F) family.</text>
</comment>
<dbReference type="AlphaFoldDB" id="A0A1M4SAW1"/>
<feature type="domain" description="GH10" evidence="7">
    <location>
        <begin position="31"/>
        <end position="365"/>
    </location>
</feature>
<keyword evidence="3 6" id="KW-0326">Glycosidase</keyword>
<dbReference type="PRINTS" id="PR00134">
    <property type="entry name" value="GLHYDRLASE10"/>
</dbReference>
<evidence type="ECO:0000256" key="1">
    <source>
        <dbReference type="ARBA" id="ARBA00022801"/>
    </source>
</evidence>
<dbReference type="EMBL" id="FQUO01000001">
    <property type="protein sequence ID" value="SHE29275.1"/>
    <property type="molecule type" value="Genomic_DNA"/>
</dbReference>
<evidence type="ECO:0000256" key="3">
    <source>
        <dbReference type="ARBA" id="ARBA00023295"/>
    </source>
</evidence>
<evidence type="ECO:0000313" key="8">
    <source>
        <dbReference type="EMBL" id="SHE29275.1"/>
    </source>
</evidence>
<dbReference type="InterPro" id="IPR044846">
    <property type="entry name" value="GH10"/>
</dbReference>
<sequence length="377" mass="43042">MNNLAKWILAAAVPAMLVQCTASKQLNNNSASAAKGLKDYYKDYFLVGAAVTPRQLTGEDSALIVDHFNSITAENAMKMGPIHPAEKEYFWKDADAIADFANKHKIKMRGHTLLWHAQAPNWMFKDDAGNAVSKEVLLQRLKSHITTVVNRYKDRVYGWDVVNEAIDDNDTVFYRNTQWYKICGEEFLAKAFEYAHAADPKAVLFYNDYNTENPKKREKIFQMVKRLKEAGVPIHAVGLQGHWSINNPSREELTKSIQMFSGLGLDVQVTELDVSVYAGRQGGQLINGRRDTTSTFTPEMEEAQREKYKMIFDVFREQKGKVSGITFWNLSDRYTWLDGRGRKNYPLLFDVNRKPKKVFYDVVEFANKTAATKPAQL</sequence>
<dbReference type="PROSITE" id="PS00591">
    <property type="entry name" value="GH10_1"/>
    <property type="match status" value="1"/>
</dbReference>
<dbReference type="PANTHER" id="PTHR31490:SF90">
    <property type="entry name" value="ENDO-1,4-BETA-XYLANASE A"/>
    <property type="match status" value="1"/>
</dbReference>
<dbReference type="Pfam" id="PF00331">
    <property type="entry name" value="Glyco_hydro_10"/>
    <property type="match status" value="1"/>
</dbReference>
<keyword evidence="8" id="KW-0858">Xylan degradation</keyword>
<evidence type="ECO:0000313" key="9">
    <source>
        <dbReference type="Proteomes" id="UP000184368"/>
    </source>
</evidence>
<dbReference type="STRING" id="1302690.BUE76_23120"/>
<comment type="catalytic activity">
    <reaction evidence="6">
        <text>Endohydrolysis of (1-&gt;4)-beta-D-xylosidic linkages in xylans.</text>
        <dbReference type="EC" id="3.2.1.8"/>
    </reaction>
</comment>
<dbReference type="InterPro" id="IPR001000">
    <property type="entry name" value="GH10_dom"/>
</dbReference>
<dbReference type="PANTHER" id="PTHR31490">
    <property type="entry name" value="GLYCOSYL HYDROLASE"/>
    <property type="match status" value="1"/>
</dbReference>
<dbReference type="GO" id="GO:0045493">
    <property type="term" value="P:xylan catabolic process"/>
    <property type="evidence" value="ECO:0007669"/>
    <property type="project" value="UniProtKB-KW"/>
</dbReference>
<protein>
    <recommendedName>
        <fullName evidence="6">Beta-xylanase</fullName>
        <ecNumber evidence="6">3.2.1.8</ecNumber>
    </recommendedName>
</protein>
<dbReference type="EC" id="3.2.1.8" evidence="6"/>
<dbReference type="PROSITE" id="PS51760">
    <property type="entry name" value="GH10_2"/>
    <property type="match status" value="1"/>
</dbReference>
<evidence type="ECO:0000256" key="6">
    <source>
        <dbReference type="RuleBase" id="RU361174"/>
    </source>
</evidence>
<organism evidence="8 9">
    <name type="scientific">Cnuella takakiae</name>
    <dbReference type="NCBI Taxonomy" id="1302690"/>
    <lineage>
        <taxon>Bacteria</taxon>
        <taxon>Pseudomonadati</taxon>
        <taxon>Bacteroidota</taxon>
        <taxon>Chitinophagia</taxon>
        <taxon>Chitinophagales</taxon>
        <taxon>Chitinophagaceae</taxon>
        <taxon>Cnuella</taxon>
    </lineage>
</organism>
<keyword evidence="4 6" id="KW-0624">Polysaccharide degradation</keyword>
<dbReference type="RefSeq" id="WP_073038890.1">
    <property type="nucleotide sequence ID" value="NZ_FQUO01000001.1"/>
</dbReference>
<name>A0A1M4SAW1_9BACT</name>
<reference evidence="8 9" key="1">
    <citation type="submission" date="2016-11" db="EMBL/GenBank/DDBJ databases">
        <authorList>
            <person name="Jaros S."/>
            <person name="Januszkiewicz K."/>
            <person name="Wedrychowicz H."/>
        </authorList>
    </citation>
    <scope>NUCLEOTIDE SEQUENCE [LARGE SCALE GENOMIC DNA]</scope>
    <source>
        <strain evidence="8 9">DSM 26897</strain>
    </source>
</reference>
<dbReference type="InterPro" id="IPR017853">
    <property type="entry name" value="GH"/>
</dbReference>
<gene>
    <name evidence="8" type="ORF">SAMN05444008_10151</name>
</gene>
<dbReference type="Gene3D" id="3.20.20.80">
    <property type="entry name" value="Glycosidases"/>
    <property type="match status" value="1"/>
</dbReference>
<keyword evidence="9" id="KW-1185">Reference proteome</keyword>
<dbReference type="Proteomes" id="UP000184368">
    <property type="component" value="Unassembled WGS sequence"/>
</dbReference>
<keyword evidence="2 6" id="KW-0119">Carbohydrate metabolism</keyword>
<dbReference type="SUPFAM" id="SSF51445">
    <property type="entry name" value="(Trans)glycosidases"/>
    <property type="match status" value="1"/>
</dbReference>
<dbReference type="InterPro" id="IPR031158">
    <property type="entry name" value="GH10_AS"/>
</dbReference>
<dbReference type="SMART" id="SM00633">
    <property type="entry name" value="Glyco_10"/>
    <property type="match status" value="1"/>
</dbReference>
<accession>A0A1M4SAW1</accession>
<evidence type="ECO:0000256" key="2">
    <source>
        <dbReference type="ARBA" id="ARBA00023277"/>
    </source>
</evidence>
<evidence type="ECO:0000256" key="4">
    <source>
        <dbReference type="ARBA" id="ARBA00023326"/>
    </source>
</evidence>
<evidence type="ECO:0000259" key="7">
    <source>
        <dbReference type="PROSITE" id="PS51760"/>
    </source>
</evidence>
<evidence type="ECO:0000256" key="5">
    <source>
        <dbReference type="PROSITE-ProRule" id="PRU10061"/>
    </source>
</evidence>
<proteinExistence type="inferred from homology"/>
<keyword evidence="1 6" id="KW-0378">Hydrolase</keyword>
<feature type="active site" description="Nucleophile" evidence="5">
    <location>
        <position position="271"/>
    </location>
</feature>
<dbReference type="GO" id="GO:0031176">
    <property type="term" value="F:endo-1,4-beta-xylanase activity"/>
    <property type="evidence" value="ECO:0007669"/>
    <property type="project" value="UniProtKB-EC"/>
</dbReference>